<proteinExistence type="predicted"/>
<feature type="transmembrane region" description="Helical" evidence="1">
    <location>
        <begin position="47"/>
        <end position="67"/>
    </location>
</feature>
<keyword evidence="1" id="KW-1133">Transmembrane helix</keyword>
<sequence>MGFTSAWLEQSYGRWRDATAARLIRTVLIVTAGSALLRTLAHVPGAAALWTANVLLLATVAVVFQIFRPQNVAAIQISALAVLTLDFVFWLPGHDALLPALLAIMATYWFAALPAVVVGMATFALTALQILCFVSFVQPLHTNEVRFFGNEEKLGMEY</sequence>
<organism evidence="2 3">
    <name type="scientific">Caenorhabditis auriculariae</name>
    <dbReference type="NCBI Taxonomy" id="2777116"/>
    <lineage>
        <taxon>Eukaryota</taxon>
        <taxon>Metazoa</taxon>
        <taxon>Ecdysozoa</taxon>
        <taxon>Nematoda</taxon>
        <taxon>Chromadorea</taxon>
        <taxon>Rhabditida</taxon>
        <taxon>Rhabditina</taxon>
        <taxon>Rhabditomorpha</taxon>
        <taxon>Rhabditoidea</taxon>
        <taxon>Rhabditidae</taxon>
        <taxon>Peloderinae</taxon>
        <taxon>Caenorhabditis</taxon>
    </lineage>
</organism>
<feature type="transmembrane region" description="Helical" evidence="1">
    <location>
        <begin position="74"/>
        <end position="91"/>
    </location>
</feature>
<evidence type="ECO:0000313" key="3">
    <source>
        <dbReference type="Proteomes" id="UP000835052"/>
    </source>
</evidence>
<dbReference type="AlphaFoldDB" id="A0A8S1HP97"/>
<feature type="transmembrane region" description="Helical" evidence="1">
    <location>
        <begin position="111"/>
        <end position="137"/>
    </location>
</feature>
<keyword evidence="3" id="KW-1185">Reference proteome</keyword>
<dbReference type="Proteomes" id="UP000835052">
    <property type="component" value="Unassembled WGS sequence"/>
</dbReference>
<keyword evidence="1" id="KW-0472">Membrane</keyword>
<protein>
    <submittedName>
        <fullName evidence="2">Uncharacterized protein</fullName>
    </submittedName>
</protein>
<dbReference type="OrthoDB" id="5829252at2759"/>
<comment type="caution">
    <text evidence="2">The sequence shown here is derived from an EMBL/GenBank/DDBJ whole genome shotgun (WGS) entry which is preliminary data.</text>
</comment>
<reference evidence="2" key="1">
    <citation type="submission" date="2020-10" db="EMBL/GenBank/DDBJ databases">
        <authorList>
            <person name="Kikuchi T."/>
        </authorList>
    </citation>
    <scope>NUCLEOTIDE SEQUENCE</scope>
    <source>
        <strain evidence="2">NKZ352</strain>
    </source>
</reference>
<name>A0A8S1HP97_9PELO</name>
<evidence type="ECO:0000313" key="2">
    <source>
        <dbReference type="EMBL" id="CAD6198299.1"/>
    </source>
</evidence>
<feature type="transmembrane region" description="Helical" evidence="1">
    <location>
        <begin position="23"/>
        <end position="41"/>
    </location>
</feature>
<dbReference type="EMBL" id="CAJGYM010000121">
    <property type="protein sequence ID" value="CAD6198299.1"/>
    <property type="molecule type" value="Genomic_DNA"/>
</dbReference>
<evidence type="ECO:0000256" key="1">
    <source>
        <dbReference type="SAM" id="Phobius"/>
    </source>
</evidence>
<accession>A0A8S1HP97</accession>
<keyword evidence="1" id="KW-0812">Transmembrane</keyword>
<gene>
    <name evidence="2" type="ORF">CAUJ_LOCUS14205</name>
</gene>